<dbReference type="InterPro" id="IPR015797">
    <property type="entry name" value="NUDIX_hydrolase-like_dom_sf"/>
</dbReference>
<keyword evidence="5" id="KW-1185">Reference proteome</keyword>
<keyword evidence="2 4" id="KW-0378">Hydrolase</keyword>
<dbReference type="PANTHER" id="PTHR43046">
    <property type="entry name" value="GDP-MANNOSE MANNOSYL HYDROLASE"/>
    <property type="match status" value="1"/>
</dbReference>
<dbReference type="PROSITE" id="PS51462">
    <property type="entry name" value="NUDIX"/>
    <property type="match status" value="1"/>
</dbReference>
<evidence type="ECO:0000256" key="2">
    <source>
        <dbReference type="ARBA" id="ARBA00022801"/>
    </source>
</evidence>
<dbReference type="GO" id="GO:0016787">
    <property type="term" value="F:hydrolase activity"/>
    <property type="evidence" value="ECO:0007669"/>
    <property type="project" value="UniProtKB-KW"/>
</dbReference>
<evidence type="ECO:0000259" key="3">
    <source>
        <dbReference type="PROSITE" id="PS51462"/>
    </source>
</evidence>
<dbReference type="PANTHER" id="PTHR43046:SF16">
    <property type="entry name" value="ADP-RIBOSE PYROPHOSPHATASE YJHB-RELATED"/>
    <property type="match status" value="1"/>
</dbReference>
<dbReference type="Proteomes" id="UP001335737">
    <property type="component" value="Unassembled WGS sequence"/>
</dbReference>
<evidence type="ECO:0000313" key="4">
    <source>
        <dbReference type="EMBL" id="MEC5423466.1"/>
    </source>
</evidence>
<feature type="domain" description="Nudix hydrolase" evidence="3">
    <location>
        <begin position="68"/>
        <end position="194"/>
    </location>
</feature>
<comment type="cofactor">
    <cofactor evidence="1">
        <name>Mg(2+)</name>
        <dbReference type="ChEBI" id="CHEBI:18420"/>
    </cofactor>
</comment>
<sequence>METAEQIKLWARDLRSIAQTGLAYGSDVFDRERYHQINETAIQMLSHISGINAEEVTELLPIETGYTTPKVAVRGVVIKNSKILMVKEAADGLWCLPGGWCDVGLSPSENIEKEIIEETGLRTKTTKLLSFFDQTKTRPSVTMQYIYTIYFKCEIISGELKNSIETNDVAFFAYNELPPLSKERITPDQIKTAIQIAEQANGKVYFH</sequence>
<dbReference type="Pfam" id="PF00293">
    <property type="entry name" value="NUDIX"/>
    <property type="match status" value="1"/>
</dbReference>
<gene>
    <name evidence="4" type="ORF">QGM71_08140</name>
</gene>
<dbReference type="Gene3D" id="6.10.250.1120">
    <property type="match status" value="1"/>
</dbReference>
<dbReference type="InterPro" id="IPR000086">
    <property type="entry name" value="NUDIX_hydrolase_dom"/>
</dbReference>
<dbReference type="InterPro" id="IPR059176">
    <property type="entry name" value="UDP-X_N"/>
</dbReference>
<comment type="caution">
    <text evidence="4">The sequence shown here is derived from an EMBL/GenBank/DDBJ whole genome shotgun (WGS) entry which is preliminary data.</text>
</comment>
<accession>A0ABU6KEB1</accession>
<evidence type="ECO:0000313" key="5">
    <source>
        <dbReference type="Proteomes" id="UP001335737"/>
    </source>
</evidence>
<name>A0ABU6KEB1_9BACI</name>
<dbReference type="Pfam" id="PF12535">
    <property type="entry name" value="Nudix_N"/>
    <property type="match status" value="1"/>
</dbReference>
<organism evidence="4 5">
    <name type="scientific">Virgibacillus tibetensis</name>
    <dbReference type="NCBI Taxonomy" id="3042313"/>
    <lineage>
        <taxon>Bacteria</taxon>
        <taxon>Bacillati</taxon>
        <taxon>Bacillota</taxon>
        <taxon>Bacilli</taxon>
        <taxon>Bacillales</taxon>
        <taxon>Bacillaceae</taxon>
        <taxon>Virgibacillus</taxon>
    </lineage>
</organism>
<protein>
    <submittedName>
        <fullName evidence="4">NUDIX hydrolase N-terminal domain-containing protein</fullName>
    </submittedName>
</protein>
<proteinExistence type="predicted"/>
<reference evidence="4 5" key="1">
    <citation type="journal article" date="2024" name="Int. J. Syst. Evol. Microbiol.">
        <title>Virgibacillus tibetensis sp. nov., isolated from salt lake on the Tibetan Plateau of China.</title>
        <authorList>
            <person name="Phurbu D."/>
            <person name="Liu Z.-X."/>
            <person name="Wang R."/>
            <person name="Zheng Y.-Y."/>
            <person name="Liu H.-C."/>
            <person name="Zhou Y.-G."/>
            <person name="Yu Y.-J."/>
            <person name="Li A.-H."/>
        </authorList>
    </citation>
    <scope>NUCLEOTIDE SEQUENCE [LARGE SCALE GENOMIC DNA]</scope>
    <source>
        <strain evidence="4 5">C22-A2</strain>
    </source>
</reference>
<dbReference type="SUPFAM" id="SSF55811">
    <property type="entry name" value="Nudix"/>
    <property type="match status" value="1"/>
</dbReference>
<evidence type="ECO:0000256" key="1">
    <source>
        <dbReference type="ARBA" id="ARBA00001946"/>
    </source>
</evidence>
<dbReference type="RefSeq" id="WP_327607015.1">
    <property type="nucleotide sequence ID" value="NZ_JARZFX010000002.1"/>
</dbReference>
<dbReference type="EMBL" id="JARZFX010000002">
    <property type="protein sequence ID" value="MEC5423466.1"/>
    <property type="molecule type" value="Genomic_DNA"/>
</dbReference>
<dbReference type="Gene3D" id="3.90.79.10">
    <property type="entry name" value="Nucleoside Triphosphate Pyrophosphohydrolase"/>
    <property type="match status" value="1"/>
</dbReference>